<dbReference type="GO" id="GO:0005829">
    <property type="term" value="C:cytosol"/>
    <property type="evidence" value="ECO:0007669"/>
    <property type="project" value="TreeGrafter"/>
</dbReference>
<protein>
    <recommendedName>
        <fullName evidence="1 2">Molybdenum cofactor biosynthesis protein B</fullName>
    </recommendedName>
</protein>
<reference evidence="5" key="2">
    <citation type="submission" date="2019-06" db="EMBL/GenBank/DDBJ databases">
        <title>Co-occurence of chitin degradation, pigmentation and bioactivity in marine Pseudoalteromonas.</title>
        <authorList>
            <person name="Sonnenschein E.C."/>
            <person name="Bech P.K."/>
        </authorList>
    </citation>
    <scope>NUCLEOTIDE SEQUENCE [LARGE SCALE GENOMIC DNA]</scope>
    <source>
        <strain evidence="5">S2676</strain>
    </source>
</reference>
<dbReference type="EMBL" id="PNCI01000019">
    <property type="protein sequence ID" value="TMP29074.1"/>
    <property type="molecule type" value="Genomic_DNA"/>
</dbReference>
<dbReference type="OrthoDB" id="9784492at2"/>
<evidence type="ECO:0000259" key="3">
    <source>
        <dbReference type="SMART" id="SM00852"/>
    </source>
</evidence>
<evidence type="ECO:0000313" key="5">
    <source>
        <dbReference type="Proteomes" id="UP000310249"/>
    </source>
</evidence>
<sequence>MGRVKSEHFIPLNIAILTVSNRRTLIDDTAGDLLQERIGSAGHSVADRLVVRANKYHIRAAISNWIVSADIQVIVVSGGTGLTDDDVTPEAIEVLFDKKVEGFGELFRQCSLRQIGYSTLQSRATAGLANKTLIVALPGSPRACELAWDEMLSSQLDARQGPCNFAPHLKATDADACTSRERN</sequence>
<dbReference type="Gene3D" id="3.40.980.10">
    <property type="entry name" value="MoaB/Mog-like domain"/>
    <property type="match status" value="1"/>
</dbReference>
<evidence type="ECO:0000256" key="2">
    <source>
        <dbReference type="PIRNR" id="PIRNR006443"/>
    </source>
</evidence>
<dbReference type="InterPro" id="IPR012245">
    <property type="entry name" value="MoaB"/>
</dbReference>
<dbReference type="PIRSF" id="PIRSF006443">
    <property type="entry name" value="MoaB"/>
    <property type="match status" value="1"/>
</dbReference>
<evidence type="ECO:0000313" key="4">
    <source>
        <dbReference type="EMBL" id="TMP29074.1"/>
    </source>
</evidence>
<dbReference type="RefSeq" id="WP_138551317.1">
    <property type="nucleotide sequence ID" value="NZ_PNCH01000020.1"/>
</dbReference>
<dbReference type="InterPro" id="IPR036425">
    <property type="entry name" value="MoaB/Mog-like_dom_sf"/>
</dbReference>
<dbReference type="Proteomes" id="UP000310249">
    <property type="component" value="Unassembled WGS sequence"/>
</dbReference>
<reference evidence="4 5" key="1">
    <citation type="submission" date="2018-01" db="EMBL/GenBank/DDBJ databases">
        <authorList>
            <person name="Paulsen S."/>
            <person name="Gram L.K."/>
        </authorList>
    </citation>
    <scope>NUCLEOTIDE SEQUENCE [LARGE SCALE GENOMIC DNA]</scope>
    <source>
        <strain evidence="4 5">S2676</strain>
    </source>
</reference>
<dbReference type="PANTHER" id="PTHR43232:SF2">
    <property type="entry name" value="MOLYBDENUM COFACTOR BIOSYNTHESIS PROTEIN B"/>
    <property type="match status" value="1"/>
</dbReference>
<dbReference type="GO" id="GO:0006777">
    <property type="term" value="P:Mo-molybdopterin cofactor biosynthetic process"/>
    <property type="evidence" value="ECO:0007669"/>
    <property type="project" value="UniProtKB-UniRule"/>
</dbReference>
<organism evidence="4 5">
    <name type="scientific">Pseudoalteromonas rubra</name>
    <dbReference type="NCBI Taxonomy" id="43658"/>
    <lineage>
        <taxon>Bacteria</taxon>
        <taxon>Pseudomonadati</taxon>
        <taxon>Pseudomonadota</taxon>
        <taxon>Gammaproteobacteria</taxon>
        <taxon>Alteromonadales</taxon>
        <taxon>Pseudoalteromonadaceae</taxon>
        <taxon>Pseudoalteromonas</taxon>
    </lineage>
</organism>
<dbReference type="InterPro" id="IPR013484">
    <property type="entry name" value="MoaB_proteobac"/>
</dbReference>
<dbReference type="SUPFAM" id="SSF53218">
    <property type="entry name" value="Molybdenum cofactor biosynthesis proteins"/>
    <property type="match status" value="1"/>
</dbReference>
<evidence type="ECO:0000256" key="1">
    <source>
        <dbReference type="ARBA" id="ARBA00015262"/>
    </source>
</evidence>
<gene>
    <name evidence="4" type="primary">moaB</name>
    <name evidence="4" type="ORF">CWB99_09895</name>
</gene>
<comment type="function">
    <text evidence="2">May be involved in the biosynthesis of molybdopterin.</text>
</comment>
<dbReference type="NCBIfam" id="TIGR02667">
    <property type="entry name" value="moaB_proteo"/>
    <property type="match status" value="1"/>
</dbReference>
<name>A0A5S3WM49_9GAMM</name>
<dbReference type="InterPro" id="IPR001453">
    <property type="entry name" value="MoaB/Mog_dom"/>
</dbReference>
<keyword evidence="2" id="KW-0501">Molybdenum cofactor biosynthesis</keyword>
<dbReference type="PANTHER" id="PTHR43232">
    <property type="entry name" value="MOLYBDENUM COFACTOR BIOSYNTHESIS PROTEIN B"/>
    <property type="match status" value="1"/>
</dbReference>
<dbReference type="NCBIfam" id="TIGR00177">
    <property type="entry name" value="molyb_syn"/>
    <property type="match status" value="1"/>
</dbReference>
<dbReference type="CDD" id="cd00886">
    <property type="entry name" value="MogA_MoaB"/>
    <property type="match status" value="1"/>
</dbReference>
<comment type="caution">
    <text evidence="4">The sequence shown here is derived from an EMBL/GenBank/DDBJ whole genome shotgun (WGS) entry which is preliminary data.</text>
</comment>
<dbReference type="Pfam" id="PF00994">
    <property type="entry name" value="MoCF_biosynth"/>
    <property type="match status" value="1"/>
</dbReference>
<proteinExistence type="inferred from homology"/>
<feature type="domain" description="MoaB/Mog" evidence="3">
    <location>
        <begin position="15"/>
        <end position="159"/>
    </location>
</feature>
<accession>A0A5S3WM49</accession>
<comment type="similarity">
    <text evidence="2">Belongs to the MoaB/Mog family.</text>
</comment>
<dbReference type="AlphaFoldDB" id="A0A5S3WM49"/>
<dbReference type="SMART" id="SM00852">
    <property type="entry name" value="MoCF_biosynth"/>
    <property type="match status" value="1"/>
</dbReference>
<dbReference type="UniPathway" id="UPA00344"/>
<comment type="pathway">
    <text evidence="2">Cofactor biosynthesis; molybdopterin biosynthesis.</text>
</comment>